<proteinExistence type="predicted"/>
<protein>
    <submittedName>
        <fullName evidence="2">Uncharacterized protein</fullName>
    </submittedName>
</protein>
<dbReference type="AlphaFoldDB" id="U2T276"/>
<dbReference type="EMBL" id="AWVQ01000258">
    <property type="protein sequence ID" value="ERK71578.1"/>
    <property type="molecule type" value="Genomic_DNA"/>
</dbReference>
<evidence type="ECO:0000256" key="1">
    <source>
        <dbReference type="SAM" id="MobiDB-lite"/>
    </source>
</evidence>
<feature type="compositionally biased region" description="Basic residues" evidence="1">
    <location>
        <begin position="1"/>
        <end position="12"/>
    </location>
</feature>
<accession>U2T276</accession>
<dbReference type="HOGENOM" id="CLU_3081336_0_0_11"/>
<name>U2T276_LEIAQ</name>
<reference evidence="2 3" key="1">
    <citation type="submission" date="2013-08" db="EMBL/GenBank/DDBJ databases">
        <authorList>
            <person name="Weinstock G."/>
            <person name="Sodergren E."/>
            <person name="Wylie T."/>
            <person name="Fulton L."/>
            <person name="Fulton R."/>
            <person name="Fronick C."/>
            <person name="O'Laughlin M."/>
            <person name="Godfrey J."/>
            <person name="Miner T."/>
            <person name="Herter B."/>
            <person name="Appelbaum E."/>
            <person name="Cordes M."/>
            <person name="Lek S."/>
            <person name="Wollam A."/>
            <person name="Pepin K.H."/>
            <person name="Palsikar V.B."/>
            <person name="Mitreva M."/>
            <person name="Wilson R.K."/>
        </authorList>
    </citation>
    <scope>NUCLEOTIDE SEQUENCE [LARGE SCALE GENOMIC DNA]</scope>
    <source>
        <strain evidence="2 3">ATCC 14665</strain>
    </source>
</reference>
<organism evidence="2 3">
    <name type="scientific">Leifsonia aquatica ATCC 14665</name>
    <dbReference type="NCBI Taxonomy" id="1358026"/>
    <lineage>
        <taxon>Bacteria</taxon>
        <taxon>Bacillati</taxon>
        <taxon>Actinomycetota</taxon>
        <taxon>Actinomycetes</taxon>
        <taxon>Micrococcales</taxon>
        <taxon>Microbacteriaceae</taxon>
        <taxon>Leifsonia</taxon>
    </lineage>
</organism>
<sequence length="52" mass="5854">MLHAQSRRRTARSRGGGSAWGGMRWRRDRVATDQHVLPSSRDSSGETAMTRI</sequence>
<feature type="compositionally biased region" description="Polar residues" evidence="1">
    <location>
        <begin position="40"/>
        <end position="52"/>
    </location>
</feature>
<gene>
    <name evidence="2" type="ORF">N136_02070</name>
</gene>
<comment type="caution">
    <text evidence="2">The sequence shown here is derived from an EMBL/GenBank/DDBJ whole genome shotgun (WGS) entry which is preliminary data.</text>
</comment>
<evidence type="ECO:0000313" key="3">
    <source>
        <dbReference type="Proteomes" id="UP000016605"/>
    </source>
</evidence>
<feature type="region of interest" description="Disordered" evidence="1">
    <location>
        <begin position="1"/>
        <end position="52"/>
    </location>
</feature>
<dbReference type="Proteomes" id="UP000016605">
    <property type="component" value="Unassembled WGS sequence"/>
</dbReference>
<evidence type="ECO:0000313" key="2">
    <source>
        <dbReference type="EMBL" id="ERK71578.1"/>
    </source>
</evidence>